<accession>A0ABD0KUG0</accession>
<evidence type="ECO:0000313" key="2">
    <source>
        <dbReference type="Proteomes" id="UP001519460"/>
    </source>
</evidence>
<gene>
    <name evidence="1" type="ORF">BaRGS_00018181</name>
</gene>
<evidence type="ECO:0000313" key="1">
    <source>
        <dbReference type="EMBL" id="KAK7490578.1"/>
    </source>
</evidence>
<reference evidence="1 2" key="1">
    <citation type="journal article" date="2023" name="Sci. Data">
        <title>Genome assembly of the Korean intertidal mud-creeper Batillaria attramentaria.</title>
        <authorList>
            <person name="Patra A.K."/>
            <person name="Ho P.T."/>
            <person name="Jun S."/>
            <person name="Lee S.J."/>
            <person name="Kim Y."/>
            <person name="Won Y.J."/>
        </authorList>
    </citation>
    <scope>NUCLEOTIDE SEQUENCE [LARGE SCALE GENOMIC DNA]</scope>
    <source>
        <strain evidence="1">Wonlab-2016</strain>
    </source>
</reference>
<keyword evidence="2" id="KW-1185">Reference proteome</keyword>
<name>A0ABD0KUG0_9CAEN</name>
<proteinExistence type="predicted"/>
<protein>
    <submittedName>
        <fullName evidence="1">Uncharacterized protein</fullName>
    </submittedName>
</protein>
<dbReference type="EMBL" id="JACVVK020000125">
    <property type="protein sequence ID" value="KAK7490578.1"/>
    <property type="molecule type" value="Genomic_DNA"/>
</dbReference>
<dbReference type="Proteomes" id="UP001519460">
    <property type="component" value="Unassembled WGS sequence"/>
</dbReference>
<organism evidence="1 2">
    <name type="scientific">Batillaria attramentaria</name>
    <dbReference type="NCBI Taxonomy" id="370345"/>
    <lineage>
        <taxon>Eukaryota</taxon>
        <taxon>Metazoa</taxon>
        <taxon>Spiralia</taxon>
        <taxon>Lophotrochozoa</taxon>
        <taxon>Mollusca</taxon>
        <taxon>Gastropoda</taxon>
        <taxon>Caenogastropoda</taxon>
        <taxon>Sorbeoconcha</taxon>
        <taxon>Cerithioidea</taxon>
        <taxon>Batillariidae</taxon>
        <taxon>Batillaria</taxon>
    </lineage>
</organism>
<dbReference type="AlphaFoldDB" id="A0ABD0KUG0"/>
<sequence>MCVQDEDALQSNRDAGGLLLQFSVDFEVCTASFRCFLTCVGKKNDQIILEDQQVQNFRTELHIVFRVSFDVDERCRLDWHDMATDAILNAIFIVWDLLRLGAKKKTVSDAGVTVAAVLTLSCDEQERKGLHE</sequence>
<comment type="caution">
    <text evidence="1">The sequence shown here is derived from an EMBL/GenBank/DDBJ whole genome shotgun (WGS) entry which is preliminary data.</text>
</comment>